<keyword evidence="8" id="KW-0288">FMN</keyword>
<dbReference type="InterPro" id="IPR002606">
    <property type="entry name" value="Riboflavin_kinase_bac"/>
</dbReference>
<sequence>MDSVVDLVGYEPPAGGTVVTIGAYDGVHLGHQAVLRLVRDLATARNCEAVCLTFDRHPAEVVRTATAPKLLTNLEQKLELLAQTGFVDTTCVLTFDEERSKEAAEDFVRTVLVEGLGARLVVVGADFHFGHRRHGKVELLEQMGAELGFEVIGLGLVPVAGDSTGVAYSSTRIRELLGEGNVTGAARLLGLPARDYEVRGTVVKGDQRGRELGYPTANVAVSDRMCLPADGIYAGYFRCGPSSGAPLDDGDGIERPCAISLGRRPTFYEDAPVSLLEAFLLDFDDDLYGRNVAVRFVDRIRGEERFESKESLIKQMGLDVEETRRLLGP</sequence>
<keyword evidence="14" id="KW-0067">ATP-binding</keyword>
<accession>A0A6J7N128</accession>
<dbReference type="AlphaFoldDB" id="A0A6J7N128"/>
<dbReference type="EC" id="2.7.1.26" evidence="4"/>
<evidence type="ECO:0000259" key="16">
    <source>
        <dbReference type="SMART" id="SM00904"/>
    </source>
</evidence>
<evidence type="ECO:0000256" key="13">
    <source>
        <dbReference type="ARBA" id="ARBA00022827"/>
    </source>
</evidence>
<dbReference type="SUPFAM" id="SSF52374">
    <property type="entry name" value="Nucleotidylyl transferase"/>
    <property type="match status" value="1"/>
</dbReference>
<evidence type="ECO:0000256" key="1">
    <source>
        <dbReference type="ARBA" id="ARBA00004726"/>
    </source>
</evidence>
<evidence type="ECO:0000256" key="14">
    <source>
        <dbReference type="ARBA" id="ARBA00022840"/>
    </source>
</evidence>
<dbReference type="Pfam" id="PF01687">
    <property type="entry name" value="Flavokinase"/>
    <property type="match status" value="1"/>
</dbReference>
<dbReference type="NCBIfam" id="TIGR00083">
    <property type="entry name" value="ribF"/>
    <property type="match status" value="1"/>
</dbReference>
<dbReference type="EMBL" id="CAFBMM010000131">
    <property type="protein sequence ID" value="CAB4919443.1"/>
    <property type="molecule type" value="Genomic_DNA"/>
</dbReference>
<evidence type="ECO:0000256" key="7">
    <source>
        <dbReference type="ARBA" id="ARBA00022630"/>
    </source>
</evidence>
<evidence type="ECO:0000313" key="19">
    <source>
        <dbReference type="EMBL" id="CAB4984962.1"/>
    </source>
</evidence>
<keyword evidence="9" id="KW-0808">Transferase</keyword>
<reference evidence="19" key="1">
    <citation type="submission" date="2020-05" db="EMBL/GenBank/DDBJ databases">
        <authorList>
            <person name="Chiriac C."/>
            <person name="Salcher M."/>
            <person name="Ghai R."/>
            <person name="Kavagutti S V."/>
        </authorList>
    </citation>
    <scope>NUCLEOTIDE SEQUENCE</scope>
</reference>
<dbReference type="InterPro" id="IPR023468">
    <property type="entry name" value="Riboflavin_kinase"/>
</dbReference>
<evidence type="ECO:0000256" key="10">
    <source>
        <dbReference type="ARBA" id="ARBA00022695"/>
    </source>
</evidence>
<gene>
    <name evidence="17" type="ORF">UFOPK2683_00057</name>
    <name evidence="18" type="ORF">UFOPK3605_01579</name>
    <name evidence="19" type="ORF">UFOPK3897_01355</name>
</gene>
<proteinExistence type="inferred from homology"/>
<evidence type="ECO:0000256" key="3">
    <source>
        <dbReference type="ARBA" id="ARBA00010214"/>
    </source>
</evidence>
<dbReference type="CDD" id="cd02064">
    <property type="entry name" value="FAD_synthetase_N"/>
    <property type="match status" value="1"/>
</dbReference>
<dbReference type="SUPFAM" id="SSF82114">
    <property type="entry name" value="Riboflavin kinase-like"/>
    <property type="match status" value="1"/>
</dbReference>
<dbReference type="GO" id="GO:0009231">
    <property type="term" value="P:riboflavin biosynthetic process"/>
    <property type="evidence" value="ECO:0007669"/>
    <property type="project" value="InterPro"/>
</dbReference>
<dbReference type="SMART" id="SM00904">
    <property type="entry name" value="Flavokinase"/>
    <property type="match status" value="1"/>
</dbReference>
<dbReference type="GO" id="GO:0008531">
    <property type="term" value="F:riboflavin kinase activity"/>
    <property type="evidence" value="ECO:0007669"/>
    <property type="project" value="UniProtKB-EC"/>
</dbReference>
<dbReference type="Gene3D" id="3.40.50.620">
    <property type="entry name" value="HUPs"/>
    <property type="match status" value="1"/>
</dbReference>
<evidence type="ECO:0000256" key="2">
    <source>
        <dbReference type="ARBA" id="ARBA00005201"/>
    </source>
</evidence>
<dbReference type="EMBL" id="CAFBOF010000040">
    <property type="protein sequence ID" value="CAB4984962.1"/>
    <property type="molecule type" value="Genomic_DNA"/>
</dbReference>
<comment type="pathway">
    <text evidence="1">Cofactor biosynthesis; FAD biosynthesis; FAD from FMN: step 1/1.</text>
</comment>
<dbReference type="EMBL" id="CAEZYK010000002">
    <property type="protein sequence ID" value="CAB4712165.1"/>
    <property type="molecule type" value="Genomic_DNA"/>
</dbReference>
<dbReference type="InterPro" id="IPR015864">
    <property type="entry name" value="FAD_synthase"/>
</dbReference>
<organism evidence="19">
    <name type="scientific">freshwater metagenome</name>
    <dbReference type="NCBI Taxonomy" id="449393"/>
    <lineage>
        <taxon>unclassified sequences</taxon>
        <taxon>metagenomes</taxon>
        <taxon>ecological metagenomes</taxon>
    </lineage>
</organism>
<name>A0A6J7N128_9ZZZZ</name>
<comment type="pathway">
    <text evidence="2">Cofactor biosynthesis; FMN biosynthesis; FMN from riboflavin (ATP route): step 1/1.</text>
</comment>
<keyword evidence="11" id="KW-0547">Nucleotide-binding</keyword>
<evidence type="ECO:0000256" key="9">
    <source>
        <dbReference type="ARBA" id="ARBA00022679"/>
    </source>
</evidence>
<dbReference type="Pfam" id="PF06574">
    <property type="entry name" value="FAD_syn"/>
    <property type="match status" value="1"/>
</dbReference>
<keyword evidence="7" id="KW-0285">Flavoprotein</keyword>
<keyword evidence="15" id="KW-0511">Multifunctional enzyme</keyword>
<keyword evidence="10" id="KW-0548">Nucleotidyltransferase</keyword>
<evidence type="ECO:0000256" key="15">
    <source>
        <dbReference type="ARBA" id="ARBA00023268"/>
    </source>
</evidence>
<dbReference type="UniPathway" id="UPA00277">
    <property type="reaction ID" value="UER00407"/>
</dbReference>
<dbReference type="NCBIfam" id="NF004160">
    <property type="entry name" value="PRK05627.1-3"/>
    <property type="match status" value="1"/>
</dbReference>
<dbReference type="EC" id="2.7.7.2" evidence="5"/>
<dbReference type="FunFam" id="2.40.30.30:FF:000003">
    <property type="entry name" value="Riboflavin biosynthesis protein"/>
    <property type="match status" value="1"/>
</dbReference>
<evidence type="ECO:0000256" key="4">
    <source>
        <dbReference type="ARBA" id="ARBA00012105"/>
    </source>
</evidence>
<dbReference type="InterPro" id="IPR023465">
    <property type="entry name" value="Riboflavin_kinase_dom_sf"/>
</dbReference>
<dbReference type="FunFam" id="3.40.50.620:FF:000021">
    <property type="entry name" value="Riboflavin biosynthesis protein"/>
    <property type="match status" value="1"/>
</dbReference>
<dbReference type="GO" id="GO:0006747">
    <property type="term" value="P:FAD biosynthetic process"/>
    <property type="evidence" value="ECO:0007669"/>
    <property type="project" value="UniProtKB-UniPathway"/>
</dbReference>
<evidence type="ECO:0000256" key="11">
    <source>
        <dbReference type="ARBA" id="ARBA00022741"/>
    </source>
</evidence>
<protein>
    <recommendedName>
        <fullName evidence="6">Bifunctional riboflavin kinase/FMN adenylyltransferase</fullName>
        <ecNumber evidence="4">2.7.1.26</ecNumber>
        <ecNumber evidence="5">2.7.7.2</ecNumber>
    </recommendedName>
</protein>
<dbReference type="InterPro" id="IPR015865">
    <property type="entry name" value="Riboflavin_kinase_bac/euk"/>
</dbReference>
<evidence type="ECO:0000313" key="18">
    <source>
        <dbReference type="EMBL" id="CAB4919443.1"/>
    </source>
</evidence>
<dbReference type="Gene3D" id="2.40.30.30">
    <property type="entry name" value="Riboflavin kinase-like"/>
    <property type="match status" value="1"/>
</dbReference>
<feature type="domain" description="Riboflavin kinase" evidence="16">
    <location>
        <begin position="191"/>
        <end position="328"/>
    </location>
</feature>
<dbReference type="GO" id="GO:0005524">
    <property type="term" value="F:ATP binding"/>
    <property type="evidence" value="ECO:0007669"/>
    <property type="project" value="UniProtKB-KW"/>
</dbReference>
<evidence type="ECO:0000256" key="6">
    <source>
        <dbReference type="ARBA" id="ARBA00018483"/>
    </source>
</evidence>
<evidence type="ECO:0000256" key="12">
    <source>
        <dbReference type="ARBA" id="ARBA00022777"/>
    </source>
</evidence>
<dbReference type="UniPathway" id="UPA00276">
    <property type="reaction ID" value="UER00406"/>
</dbReference>
<dbReference type="PANTHER" id="PTHR22749:SF6">
    <property type="entry name" value="RIBOFLAVIN KINASE"/>
    <property type="match status" value="1"/>
</dbReference>
<comment type="similarity">
    <text evidence="3">Belongs to the RibF family.</text>
</comment>
<keyword evidence="12" id="KW-0418">Kinase</keyword>
<evidence type="ECO:0000256" key="5">
    <source>
        <dbReference type="ARBA" id="ARBA00012393"/>
    </source>
</evidence>
<dbReference type="GO" id="GO:0009398">
    <property type="term" value="P:FMN biosynthetic process"/>
    <property type="evidence" value="ECO:0007669"/>
    <property type="project" value="UniProtKB-UniPathway"/>
</dbReference>
<evidence type="ECO:0000256" key="8">
    <source>
        <dbReference type="ARBA" id="ARBA00022643"/>
    </source>
</evidence>
<evidence type="ECO:0000313" key="17">
    <source>
        <dbReference type="EMBL" id="CAB4712165.1"/>
    </source>
</evidence>
<dbReference type="PANTHER" id="PTHR22749">
    <property type="entry name" value="RIBOFLAVIN KINASE/FMN ADENYLYLTRANSFERASE"/>
    <property type="match status" value="1"/>
</dbReference>
<dbReference type="GO" id="GO:0003919">
    <property type="term" value="F:FMN adenylyltransferase activity"/>
    <property type="evidence" value="ECO:0007669"/>
    <property type="project" value="UniProtKB-EC"/>
</dbReference>
<keyword evidence="13" id="KW-0274">FAD</keyword>
<dbReference type="InterPro" id="IPR014729">
    <property type="entry name" value="Rossmann-like_a/b/a_fold"/>
</dbReference>
<dbReference type="PIRSF" id="PIRSF004491">
    <property type="entry name" value="FAD_Synth"/>
    <property type="match status" value="1"/>
</dbReference>